<evidence type="ECO:0000256" key="4">
    <source>
        <dbReference type="ARBA" id="ARBA00023163"/>
    </source>
</evidence>
<dbReference type="Gene3D" id="1.10.1740.10">
    <property type="match status" value="1"/>
</dbReference>
<evidence type="ECO:0000256" key="2">
    <source>
        <dbReference type="ARBA" id="ARBA00023015"/>
    </source>
</evidence>
<dbReference type="InterPro" id="IPR013249">
    <property type="entry name" value="RNA_pol_sigma70_r4_t2"/>
</dbReference>
<dbReference type="InterPro" id="IPR014304">
    <property type="entry name" value="RNA_pol_sigma-Z"/>
</dbReference>
<dbReference type="Proteomes" id="UP000321363">
    <property type="component" value="Unassembled WGS sequence"/>
</dbReference>
<dbReference type="SUPFAM" id="SSF88946">
    <property type="entry name" value="Sigma2 domain of RNA polymerase sigma factors"/>
    <property type="match status" value="1"/>
</dbReference>
<dbReference type="SUPFAM" id="SSF88659">
    <property type="entry name" value="Sigma3 and sigma4 domains of RNA polymerase sigma factors"/>
    <property type="match status" value="1"/>
</dbReference>
<keyword evidence="3" id="KW-0731">Sigma factor</keyword>
<comment type="caution">
    <text evidence="8">The sequence shown here is derived from an EMBL/GenBank/DDBJ whole genome shotgun (WGS) entry which is preliminary data.</text>
</comment>
<dbReference type="EMBL" id="VOQF01000008">
    <property type="protein sequence ID" value="TXC89793.1"/>
    <property type="molecule type" value="Genomic_DNA"/>
</dbReference>
<dbReference type="GO" id="GO:0016987">
    <property type="term" value="F:sigma factor activity"/>
    <property type="evidence" value="ECO:0007669"/>
    <property type="project" value="UniProtKB-KW"/>
</dbReference>
<evidence type="ECO:0000313" key="8">
    <source>
        <dbReference type="EMBL" id="TXC89793.1"/>
    </source>
</evidence>
<dbReference type="CDD" id="cd06171">
    <property type="entry name" value="Sigma70_r4"/>
    <property type="match status" value="1"/>
</dbReference>
<protein>
    <recommendedName>
        <fullName evidence="5">RNA polymerase sigma factor SigZ</fullName>
    </recommendedName>
</protein>
<proteinExistence type="inferred from homology"/>
<evidence type="ECO:0000256" key="1">
    <source>
        <dbReference type="ARBA" id="ARBA00010641"/>
    </source>
</evidence>
<dbReference type="InterPro" id="IPR036388">
    <property type="entry name" value="WH-like_DNA-bd_sf"/>
</dbReference>
<name>A0A5C6VXV9_9BACI</name>
<dbReference type="Pfam" id="PF04542">
    <property type="entry name" value="Sigma70_r2"/>
    <property type="match status" value="1"/>
</dbReference>
<evidence type="ECO:0000313" key="9">
    <source>
        <dbReference type="Proteomes" id="UP000321363"/>
    </source>
</evidence>
<sequence length="191" mass="22291">MMEQNLIWSQFNDSLFRFILGKVATTQDAEDILQNVFIKIHTQLSSVKDEEKIQAWIFKVARNEIVDFYKKREKDIRENPNSLLEFSRNTDNPTLDNDENLNLLVSSWLLEMTESLPNHYKEALLYTDFHNHTQKELAEKLGISLSGAKSRVQRGRVKLKDILLECCSIELDKTGNVINYTKNKRDCFCDS</sequence>
<dbReference type="InterPro" id="IPR013324">
    <property type="entry name" value="RNA_pol_sigma_r3/r4-like"/>
</dbReference>
<dbReference type="NCBIfam" id="TIGR02937">
    <property type="entry name" value="sigma70-ECF"/>
    <property type="match status" value="1"/>
</dbReference>
<dbReference type="Pfam" id="PF08281">
    <property type="entry name" value="Sigma70_r4_2"/>
    <property type="match status" value="1"/>
</dbReference>
<dbReference type="AlphaFoldDB" id="A0A5C6VXV9"/>
<evidence type="ECO:0000256" key="5">
    <source>
        <dbReference type="NCBIfam" id="TIGR02959"/>
    </source>
</evidence>
<comment type="similarity">
    <text evidence="1">Belongs to the sigma-70 factor family. ECF subfamily.</text>
</comment>
<keyword evidence="9" id="KW-1185">Reference proteome</keyword>
<dbReference type="GO" id="GO:0003677">
    <property type="term" value="F:DNA binding"/>
    <property type="evidence" value="ECO:0007669"/>
    <property type="project" value="InterPro"/>
</dbReference>
<reference evidence="8 9" key="1">
    <citation type="journal article" date="2005" name="Int. J. Syst. Evol. Microbiol.">
        <title>Bacillus litoralis sp. nov., isolated from a tidal flat of the Yellow Sea in Korea.</title>
        <authorList>
            <person name="Yoon J.H."/>
            <person name="Oh T.K."/>
        </authorList>
    </citation>
    <scope>NUCLEOTIDE SEQUENCE [LARGE SCALE GENOMIC DNA]</scope>
    <source>
        <strain evidence="8 9">SW-211</strain>
    </source>
</reference>
<dbReference type="GO" id="GO:0006352">
    <property type="term" value="P:DNA-templated transcription initiation"/>
    <property type="evidence" value="ECO:0007669"/>
    <property type="project" value="InterPro"/>
</dbReference>
<evidence type="ECO:0000259" key="6">
    <source>
        <dbReference type="Pfam" id="PF04542"/>
    </source>
</evidence>
<organism evidence="8 9">
    <name type="scientific">Metabacillus litoralis</name>
    <dbReference type="NCBI Taxonomy" id="152268"/>
    <lineage>
        <taxon>Bacteria</taxon>
        <taxon>Bacillati</taxon>
        <taxon>Bacillota</taxon>
        <taxon>Bacilli</taxon>
        <taxon>Bacillales</taxon>
        <taxon>Bacillaceae</taxon>
        <taxon>Metabacillus</taxon>
    </lineage>
</organism>
<dbReference type="InterPro" id="IPR013325">
    <property type="entry name" value="RNA_pol_sigma_r2"/>
</dbReference>
<dbReference type="NCBIfam" id="TIGR02959">
    <property type="entry name" value="SigZ"/>
    <property type="match status" value="1"/>
</dbReference>
<dbReference type="InterPro" id="IPR039425">
    <property type="entry name" value="RNA_pol_sigma-70-like"/>
</dbReference>
<dbReference type="InterPro" id="IPR014284">
    <property type="entry name" value="RNA_pol_sigma-70_dom"/>
</dbReference>
<keyword evidence="2" id="KW-0805">Transcription regulation</keyword>
<dbReference type="PANTHER" id="PTHR43133">
    <property type="entry name" value="RNA POLYMERASE ECF-TYPE SIGMA FACTO"/>
    <property type="match status" value="1"/>
</dbReference>
<dbReference type="InterPro" id="IPR007627">
    <property type="entry name" value="RNA_pol_sigma70_r2"/>
</dbReference>
<keyword evidence="4" id="KW-0804">Transcription</keyword>
<gene>
    <name evidence="8" type="primary">sigZ</name>
    <name evidence="8" type="ORF">FS935_15630</name>
</gene>
<evidence type="ECO:0000259" key="7">
    <source>
        <dbReference type="Pfam" id="PF08281"/>
    </source>
</evidence>
<dbReference type="Gene3D" id="1.10.10.10">
    <property type="entry name" value="Winged helix-like DNA-binding domain superfamily/Winged helix DNA-binding domain"/>
    <property type="match status" value="1"/>
</dbReference>
<feature type="domain" description="RNA polymerase sigma factor 70 region 4 type 2" evidence="7">
    <location>
        <begin position="108"/>
        <end position="159"/>
    </location>
</feature>
<accession>A0A5C6VXV9</accession>
<feature type="domain" description="RNA polymerase sigma-70 region 2" evidence="6">
    <location>
        <begin position="13"/>
        <end position="73"/>
    </location>
</feature>
<evidence type="ECO:0000256" key="3">
    <source>
        <dbReference type="ARBA" id="ARBA00023082"/>
    </source>
</evidence>
<dbReference type="PANTHER" id="PTHR43133:SF62">
    <property type="entry name" value="RNA POLYMERASE SIGMA FACTOR SIGZ"/>
    <property type="match status" value="1"/>
</dbReference>